<feature type="region of interest" description="Disordered" evidence="2">
    <location>
        <begin position="314"/>
        <end position="373"/>
    </location>
</feature>
<dbReference type="KEGG" id="mshj:MSHI_30930"/>
<dbReference type="Proteomes" id="UP000467236">
    <property type="component" value="Chromosome"/>
</dbReference>
<protein>
    <submittedName>
        <fullName evidence="4">PPE family protein</fullName>
    </submittedName>
</protein>
<dbReference type="SUPFAM" id="SSF140459">
    <property type="entry name" value="PE/PPE dimer-like"/>
    <property type="match status" value="1"/>
</dbReference>
<feature type="compositionally biased region" description="Low complexity" evidence="2">
    <location>
        <begin position="314"/>
        <end position="331"/>
    </location>
</feature>
<gene>
    <name evidence="4" type="primary">PPE68_1</name>
    <name evidence="4" type="ORF">MSHI_30930</name>
</gene>
<organism evidence="4 5">
    <name type="scientific">Mycobacterium shinjukuense</name>
    <dbReference type="NCBI Taxonomy" id="398694"/>
    <lineage>
        <taxon>Bacteria</taxon>
        <taxon>Bacillati</taxon>
        <taxon>Actinomycetota</taxon>
        <taxon>Actinomycetes</taxon>
        <taxon>Mycobacteriales</taxon>
        <taxon>Mycobacteriaceae</taxon>
        <taxon>Mycobacterium</taxon>
    </lineage>
</organism>
<dbReference type="OrthoDB" id="4772941at2"/>
<feature type="compositionally biased region" description="Basic and acidic residues" evidence="2">
    <location>
        <begin position="358"/>
        <end position="367"/>
    </location>
</feature>
<dbReference type="EMBL" id="AP022575">
    <property type="protein sequence ID" value="BBX75187.1"/>
    <property type="molecule type" value="Genomic_DNA"/>
</dbReference>
<sequence>MLWHAMPPELNAARLMAGAGPEPMLVASAGWEALAAALDNQAGELSARLCALSQAWTGDSSERAIAAASPMLAWLRTVAAQAKLRAQRATAQAAAYTEAVSTMPSLPEIAANHVTHVVLTATNFFGINTVPIAFNEMDYFVRMWNQAAQAMDIYQAETAVNTRFDRVEPMPAILAPDAGQTLAAGLAGKFGAMAANAGAIPFGQLPQGVTQALSQVGGMTAPLQQLTAPLQQLTSLFNPTAGMSSAGSGLADDETAQLGLIGASPLSSHPLAGGSGPSMGAGLLRADALPGAAGTLARTPLMAGLIDRPAPAVPAASATATPSPAAGGAVPIGAMGRGAHSGASSKQTPAASPPPTGAHEKNDHELFDDQDDW</sequence>
<proteinExistence type="inferred from homology"/>
<accession>A0A7I7MTM3</accession>
<dbReference type="Pfam" id="PF00823">
    <property type="entry name" value="PPE"/>
    <property type="match status" value="1"/>
</dbReference>
<keyword evidence="5" id="KW-1185">Reference proteome</keyword>
<dbReference type="AlphaFoldDB" id="A0A7I7MTM3"/>
<dbReference type="PANTHER" id="PTHR46766">
    <property type="entry name" value="GLUTAMINE-RICH PROTEIN 2"/>
    <property type="match status" value="1"/>
</dbReference>
<dbReference type="InterPro" id="IPR038332">
    <property type="entry name" value="PPE_sf"/>
</dbReference>
<evidence type="ECO:0000313" key="5">
    <source>
        <dbReference type="Proteomes" id="UP000467236"/>
    </source>
</evidence>
<comment type="similarity">
    <text evidence="1">Belongs to the mycobacterial PPE family.</text>
</comment>
<dbReference type="GO" id="GO:0052572">
    <property type="term" value="P:response to host immune response"/>
    <property type="evidence" value="ECO:0007669"/>
    <property type="project" value="TreeGrafter"/>
</dbReference>
<dbReference type="Gene3D" id="1.20.1260.20">
    <property type="entry name" value="PPE superfamily"/>
    <property type="match status" value="1"/>
</dbReference>
<evidence type="ECO:0000256" key="2">
    <source>
        <dbReference type="SAM" id="MobiDB-lite"/>
    </source>
</evidence>
<reference evidence="4 5" key="1">
    <citation type="journal article" date="2019" name="Emerg. Microbes Infect.">
        <title>Comprehensive subspecies identification of 175 nontuberculous mycobacteria species based on 7547 genomic profiles.</title>
        <authorList>
            <person name="Matsumoto Y."/>
            <person name="Kinjo T."/>
            <person name="Motooka D."/>
            <person name="Nabeya D."/>
            <person name="Jung N."/>
            <person name="Uechi K."/>
            <person name="Horii T."/>
            <person name="Iida T."/>
            <person name="Fujita J."/>
            <person name="Nakamura S."/>
        </authorList>
    </citation>
    <scope>NUCLEOTIDE SEQUENCE [LARGE SCALE GENOMIC DNA]</scope>
    <source>
        <strain evidence="4 5">JCM 14233</strain>
    </source>
</reference>
<dbReference type="RefSeq" id="WP_083052534.1">
    <property type="nucleotide sequence ID" value="NZ_AP022575.1"/>
</dbReference>
<evidence type="ECO:0000259" key="3">
    <source>
        <dbReference type="Pfam" id="PF00823"/>
    </source>
</evidence>
<dbReference type="PANTHER" id="PTHR46766:SF1">
    <property type="entry name" value="GLUTAMINE-RICH PROTEIN 2"/>
    <property type="match status" value="1"/>
</dbReference>
<evidence type="ECO:0000256" key="1">
    <source>
        <dbReference type="ARBA" id="ARBA00010652"/>
    </source>
</evidence>
<feature type="domain" description="PPE" evidence="3">
    <location>
        <begin position="3"/>
        <end position="159"/>
    </location>
</feature>
<name>A0A7I7MTM3_9MYCO</name>
<dbReference type="InterPro" id="IPR000030">
    <property type="entry name" value="PPE_dom"/>
</dbReference>
<evidence type="ECO:0000313" key="4">
    <source>
        <dbReference type="EMBL" id="BBX75187.1"/>
    </source>
</evidence>